<evidence type="ECO:0000256" key="1">
    <source>
        <dbReference type="SAM" id="MobiDB-lite"/>
    </source>
</evidence>
<organism evidence="3 4">
    <name type="scientific">Vibrio stylophorae</name>
    <dbReference type="NCBI Taxonomy" id="659351"/>
    <lineage>
        <taxon>Bacteria</taxon>
        <taxon>Pseudomonadati</taxon>
        <taxon>Pseudomonadota</taxon>
        <taxon>Gammaproteobacteria</taxon>
        <taxon>Vibrionales</taxon>
        <taxon>Vibrionaceae</taxon>
        <taxon>Vibrio</taxon>
    </lineage>
</organism>
<feature type="signal peptide" evidence="2">
    <location>
        <begin position="1"/>
        <end position="25"/>
    </location>
</feature>
<accession>A0ABN8DVI2</accession>
<dbReference type="EMBL" id="CAKLDI010000001">
    <property type="protein sequence ID" value="CAH0534052.1"/>
    <property type="molecule type" value="Genomic_DNA"/>
</dbReference>
<gene>
    <name evidence="3" type="ORF">VST7929_01953</name>
</gene>
<comment type="caution">
    <text evidence="3">The sequence shown here is derived from an EMBL/GenBank/DDBJ whole genome shotgun (WGS) entry which is preliminary data.</text>
</comment>
<feature type="chain" id="PRO_5045154854" evidence="2">
    <location>
        <begin position="26"/>
        <end position="138"/>
    </location>
</feature>
<keyword evidence="4" id="KW-1185">Reference proteome</keyword>
<proteinExistence type="predicted"/>
<protein>
    <submittedName>
        <fullName evidence="3">Uncharacterized protein</fullName>
    </submittedName>
</protein>
<reference evidence="3" key="1">
    <citation type="submission" date="2021-11" db="EMBL/GenBank/DDBJ databases">
        <authorList>
            <person name="Rodrigo-Torres L."/>
            <person name="Arahal R. D."/>
            <person name="Lucena T."/>
        </authorList>
    </citation>
    <scope>NUCLEOTIDE SEQUENCE</scope>
    <source>
        <strain evidence="3">CECT 7929</strain>
    </source>
</reference>
<name>A0ABN8DVI2_9VIBR</name>
<evidence type="ECO:0000256" key="2">
    <source>
        <dbReference type="SAM" id="SignalP"/>
    </source>
</evidence>
<keyword evidence="2" id="KW-0732">Signal</keyword>
<dbReference type="Proteomes" id="UP000838672">
    <property type="component" value="Unassembled WGS sequence"/>
</dbReference>
<evidence type="ECO:0000313" key="4">
    <source>
        <dbReference type="Proteomes" id="UP000838672"/>
    </source>
</evidence>
<sequence length="138" mass="15390">MSLVKTTMSVATALMMAFSAHIAWADGHDSQSISEMVDEAKSHLDGVPESLKKPLQQANAVEHDESFSTNLNQDMQEKAHEKKEAKMAEMEDKVKDMEHDATKDMDHVEDKVDGYGDEMKEGMDDQADEAKDKVDGLF</sequence>
<feature type="region of interest" description="Disordered" evidence="1">
    <location>
        <begin position="75"/>
        <end position="138"/>
    </location>
</feature>
<dbReference type="Gene3D" id="1.20.120.20">
    <property type="entry name" value="Apolipoprotein"/>
    <property type="match status" value="1"/>
</dbReference>
<dbReference type="RefSeq" id="WP_237466456.1">
    <property type="nucleotide sequence ID" value="NZ_CAKLDI010000001.1"/>
</dbReference>
<evidence type="ECO:0000313" key="3">
    <source>
        <dbReference type="EMBL" id="CAH0534052.1"/>
    </source>
</evidence>